<dbReference type="InterPro" id="IPR001753">
    <property type="entry name" value="Enoyl-CoA_hydra/iso"/>
</dbReference>
<dbReference type="Gene3D" id="3.90.226.10">
    <property type="entry name" value="2-enoyl-CoA Hydratase, Chain A, domain 1"/>
    <property type="match status" value="1"/>
</dbReference>
<evidence type="ECO:0000313" key="5">
    <source>
        <dbReference type="EMBL" id="RCH98325.1"/>
    </source>
</evidence>
<dbReference type="OrthoDB" id="1696280at2759"/>
<dbReference type="PANTHER" id="PTHR11941:SF75">
    <property type="entry name" value="ENOYL-COA HYDRATASE_ISOMERASE FAMILY PROTEIN"/>
    <property type="match status" value="1"/>
</dbReference>
<keyword evidence="4" id="KW-1133">Transmembrane helix</keyword>
<comment type="caution">
    <text evidence="5">The sequence shown here is derived from an EMBL/GenBank/DDBJ whole genome shotgun (WGS) entry which is preliminary data.</text>
</comment>
<dbReference type="GO" id="GO:0004165">
    <property type="term" value="F:delta(3)-delta(2)-enoyl-CoA isomerase activity"/>
    <property type="evidence" value="ECO:0007669"/>
    <property type="project" value="UniProtKB-EC"/>
</dbReference>
<gene>
    <name evidence="5" type="ORF">CU098_005369</name>
</gene>
<proteinExistence type="predicted"/>
<keyword evidence="3" id="KW-0443">Lipid metabolism</keyword>
<evidence type="ECO:0000256" key="4">
    <source>
        <dbReference type="SAM" id="Phobius"/>
    </source>
</evidence>
<dbReference type="EMBL" id="PJQM01002080">
    <property type="protein sequence ID" value="RCH98325.1"/>
    <property type="molecule type" value="Genomic_DNA"/>
</dbReference>
<dbReference type="SUPFAM" id="SSF52096">
    <property type="entry name" value="ClpP/crotonase"/>
    <property type="match status" value="1"/>
</dbReference>
<keyword evidence="4" id="KW-0472">Membrane</keyword>
<dbReference type="AlphaFoldDB" id="A0A367K817"/>
<feature type="transmembrane region" description="Helical" evidence="4">
    <location>
        <begin position="101"/>
        <end position="126"/>
    </location>
</feature>
<comment type="catalytic activity">
    <reaction evidence="2">
        <text>a (3E)-enoyl-CoA = a 4-saturated (2E)-enoyl-CoA</text>
        <dbReference type="Rhea" id="RHEA:45228"/>
        <dbReference type="ChEBI" id="CHEBI:58521"/>
        <dbReference type="ChEBI" id="CHEBI:85097"/>
        <dbReference type="EC" id="5.3.3.8"/>
    </reaction>
</comment>
<protein>
    <submittedName>
        <fullName evidence="5">Uncharacterized protein</fullName>
    </submittedName>
</protein>
<dbReference type="GO" id="GO:0006635">
    <property type="term" value="P:fatty acid beta-oxidation"/>
    <property type="evidence" value="ECO:0007669"/>
    <property type="project" value="TreeGrafter"/>
</dbReference>
<organism evidence="5 6">
    <name type="scientific">Rhizopus stolonifer</name>
    <name type="common">Rhizopus nigricans</name>
    <dbReference type="NCBI Taxonomy" id="4846"/>
    <lineage>
        <taxon>Eukaryota</taxon>
        <taxon>Fungi</taxon>
        <taxon>Fungi incertae sedis</taxon>
        <taxon>Mucoromycota</taxon>
        <taxon>Mucoromycotina</taxon>
        <taxon>Mucoromycetes</taxon>
        <taxon>Mucorales</taxon>
        <taxon>Mucorineae</taxon>
        <taxon>Rhizopodaceae</taxon>
        <taxon>Rhizopus</taxon>
    </lineage>
</organism>
<dbReference type="FunFam" id="3.90.226.10:FF:000049">
    <property type="entry name" value="Enoyl-CoA delta isomerase 3"/>
    <property type="match status" value="1"/>
</dbReference>
<evidence type="ECO:0000256" key="1">
    <source>
        <dbReference type="ARBA" id="ARBA00000452"/>
    </source>
</evidence>
<dbReference type="InterPro" id="IPR029045">
    <property type="entry name" value="ClpP/crotonase-like_dom_sf"/>
</dbReference>
<dbReference type="Pfam" id="PF00378">
    <property type="entry name" value="ECH_1"/>
    <property type="match status" value="1"/>
</dbReference>
<dbReference type="GO" id="GO:0005777">
    <property type="term" value="C:peroxisome"/>
    <property type="evidence" value="ECO:0007669"/>
    <property type="project" value="TreeGrafter"/>
</dbReference>
<dbReference type="PANTHER" id="PTHR11941">
    <property type="entry name" value="ENOYL-COA HYDRATASE-RELATED"/>
    <property type="match status" value="1"/>
</dbReference>
<evidence type="ECO:0000313" key="6">
    <source>
        <dbReference type="Proteomes" id="UP000253551"/>
    </source>
</evidence>
<evidence type="ECO:0000256" key="2">
    <source>
        <dbReference type="ARBA" id="ARBA00000765"/>
    </source>
</evidence>
<accession>A0A367K817</accession>
<keyword evidence="6" id="KW-1185">Reference proteome</keyword>
<evidence type="ECO:0000256" key="3">
    <source>
        <dbReference type="ARBA" id="ARBA00023098"/>
    </source>
</evidence>
<keyword evidence="4" id="KW-0812">Transmembrane</keyword>
<name>A0A367K817_RHIST</name>
<dbReference type="STRING" id="4846.A0A367K817"/>
<dbReference type="Proteomes" id="UP000253551">
    <property type="component" value="Unassembled WGS sequence"/>
</dbReference>
<sequence>MVDFPLVLPSQEDRQMTLSREGPLFILHLHNRDNRFTTVFVRSILKALQVVEDIYCALEDLEDMALITIGDGKFFSNGLDLEAALLYQPFMDSYLLMLKKMLTFCIPTVAAINGHAFAGGCMLAFAHDYRIMRSDRGYICMNEVVLPSALAPGMAAIIREKTTPTVYRDMILQARRFSAKESLEYGIVDAISSEKELLPHAKELALKWAPKAKAGIVYKQLKEEMYLDSVTNLSIPFNRLASRL</sequence>
<reference evidence="5 6" key="1">
    <citation type="journal article" date="2018" name="G3 (Bethesda)">
        <title>Phylogenetic and Phylogenomic Definition of Rhizopus Species.</title>
        <authorList>
            <person name="Gryganskyi A.P."/>
            <person name="Golan J."/>
            <person name="Dolatabadi S."/>
            <person name="Mondo S."/>
            <person name="Robb S."/>
            <person name="Idnurm A."/>
            <person name="Muszewska A."/>
            <person name="Steczkiewicz K."/>
            <person name="Masonjones S."/>
            <person name="Liao H.L."/>
            <person name="Gajdeczka M.T."/>
            <person name="Anike F."/>
            <person name="Vuek A."/>
            <person name="Anishchenko I.M."/>
            <person name="Voigt K."/>
            <person name="de Hoog G.S."/>
            <person name="Smith M.E."/>
            <person name="Heitman J."/>
            <person name="Vilgalys R."/>
            <person name="Stajich J.E."/>
        </authorList>
    </citation>
    <scope>NUCLEOTIDE SEQUENCE [LARGE SCALE GENOMIC DNA]</scope>
    <source>
        <strain evidence="5 6">LSU 92-RS-03</strain>
    </source>
</reference>
<comment type="catalytic activity">
    <reaction evidence="1">
        <text>a (3Z)-enoyl-CoA = a 4-saturated (2E)-enoyl-CoA</text>
        <dbReference type="Rhea" id="RHEA:45900"/>
        <dbReference type="ChEBI" id="CHEBI:85097"/>
        <dbReference type="ChEBI" id="CHEBI:85489"/>
        <dbReference type="EC" id="5.3.3.8"/>
    </reaction>
</comment>
<dbReference type="CDD" id="cd06558">
    <property type="entry name" value="crotonase-like"/>
    <property type="match status" value="1"/>
</dbReference>